<evidence type="ECO:0000313" key="4">
    <source>
        <dbReference type="EMBL" id="QEG00212.1"/>
    </source>
</evidence>
<reference evidence="4 5" key="1">
    <citation type="submission" date="2019-02" db="EMBL/GenBank/DDBJ databases">
        <title>Planctomycetal bacteria perform biofilm scaping via a novel small molecule.</title>
        <authorList>
            <person name="Jeske O."/>
            <person name="Boedeker C."/>
            <person name="Wiegand S."/>
            <person name="Breitling P."/>
            <person name="Kallscheuer N."/>
            <person name="Jogler M."/>
            <person name="Rohde M."/>
            <person name="Petersen J."/>
            <person name="Medema M.H."/>
            <person name="Surup F."/>
            <person name="Jogler C."/>
        </authorList>
    </citation>
    <scope>NUCLEOTIDE SEQUENCE [LARGE SCALE GENOMIC DNA]</scope>
    <source>
        <strain evidence="4 5">Mal15</strain>
    </source>
</reference>
<keyword evidence="3" id="KW-0812">Transmembrane</keyword>
<evidence type="ECO:0000256" key="1">
    <source>
        <dbReference type="SAM" id="Coils"/>
    </source>
</evidence>
<dbReference type="Proteomes" id="UP000321353">
    <property type="component" value="Chromosome"/>
</dbReference>
<keyword evidence="3" id="KW-0472">Membrane</keyword>
<name>A0A5B9MG31_9BACT</name>
<feature type="transmembrane region" description="Helical" evidence="3">
    <location>
        <begin position="12"/>
        <end position="31"/>
    </location>
</feature>
<dbReference type="Pfam" id="PF09754">
    <property type="entry name" value="PAC2"/>
    <property type="match status" value="1"/>
</dbReference>
<feature type="coiled-coil region" evidence="1">
    <location>
        <begin position="206"/>
        <end position="233"/>
    </location>
</feature>
<protein>
    <submittedName>
        <fullName evidence="4">PAC2 family protein</fullName>
    </submittedName>
</protein>
<dbReference type="PANTHER" id="PTHR35610:SF7">
    <property type="entry name" value="3-ISOPROPYLMALATE DEHYDRATASE"/>
    <property type="match status" value="1"/>
</dbReference>
<dbReference type="EMBL" id="CP036264">
    <property type="protein sequence ID" value="QEG00212.1"/>
    <property type="molecule type" value="Genomic_DNA"/>
</dbReference>
<evidence type="ECO:0000256" key="3">
    <source>
        <dbReference type="SAM" id="Phobius"/>
    </source>
</evidence>
<gene>
    <name evidence="4" type="ORF">Mal15_42820</name>
</gene>
<dbReference type="SUPFAM" id="SSF159659">
    <property type="entry name" value="Cgl1923-like"/>
    <property type="match status" value="1"/>
</dbReference>
<feature type="region of interest" description="Disordered" evidence="2">
    <location>
        <begin position="242"/>
        <end position="265"/>
    </location>
</feature>
<dbReference type="PANTHER" id="PTHR35610">
    <property type="entry name" value="3-ISOPROPYLMALATE DEHYDRATASE-RELATED"/>
    <property type="match status" value="1"/>
</dbReference>
<keyword evidence="1" id="KW-0175">Coiled coil</keyword>
<dbReference type="InterPro" id="IPR019151">
    <property type="entry name" value="Proteasome_assmbl_chaperone_2"/>
</dbReference>
<dbReference type="Gene3D" id="3.40.50.10900">
    <property type="entry name" value="PAC-like subunit"/>
    <property type="match status" value="1"/>
</dbReference>
<proteinExistence type="predicted"/>
<feature type="compositionally biased region" description="Acidic residues" evidence="2">
    <location>
        <begin position="247"/>
        <end position="260"/>
    </location>
</feature>
<evidence type="ECO:0000256" key="2">
    <source>
        <dbReference type="SAM" id="MobiDB-lite"/>
    </source>
</evidence>
<evidence type="ECO:0000313" key="5">
    <source>
        <dbReference type="Proteomes" id="UP000321353"/>
    </source>
</evidence>
<dbReference type="KEGG" id="smam:Mal15_42820"/>
<dbReference type="RefSeq" id="WP_167546940.1">
    <property type="nucleotide sequence ID" value="NZ_CP036264.1"/>
</dbReference>
<sequence>MSEEHKPKRPWMVAVWPGMGHVAISAGYYLMAKLGMQYLGEFTSNGLFDVDYAIIRSGIVQKTQRPRSRFFIWKAPEGKRDIIVFIGEAQPPQGKFEFCEKLIDFARDQGVERIFTFAAMATEMLPEHDSRLFGAATDKATLQELDRPEVRYLDEGHIAGLNGVLLAAAADKGMEGVCLLGEMPHVFAQLPFPKASLAVLEVFAEMAEISIDLTELKEQSVAIEKQLGELLAKFKQKMADKQSGASEEFEPEEDSEQELADADREKIEQMFAQAAEDRSKAYELKNELDRLGVFEEFEDRFLDLFKRSE</sequence>
<accession>A0A5B9MG31</accession>
<organism evidence="4 5">
    <name type="scientific">Stieleria maiorica</name>
    <dbReference type="NCBI Taxonomy" id="2795974"/>
    <lineage>
        <taxon>Bacteria</taxon>
        <taxon>Pseudomonadati</taxon>
        <taxon>Planctomycetota</taxon>
        <taxon>Planctomycetia</taxon>
        <taxon>Pirellulales</taxon>
        <taxon>Pirellulaceae</taxon>
        <taxon>Stieleria</taxon>
    </lineage>
</organism>
<keyword evidence="3" id="KW-1133">Transmembrane helix</keyword>
<dbReference type="InterPro" id="IPR038389">
    <property type="entry name" value="PSMG2_sf"/>
</dbReference>
<keyword evidence="5" id="KW-1185">Reference proteome</keyword>
<dbReference type="AlphaFoldDB" id="A0A5B9MG31"/>